<dbReference type="STRING" id="699431.SY89_00558"/>
<evidence type="ECO:0000256" key="1">
    <source>
        <dbReference type="SAM" id="Phobius"/>
    </source>
</evidence>
<dbReference type="AlphaFoldDB" id="A0A0P7FT10"/>
<reference evidence="3" key="1">
    <citation type="submission" date="2013-11" db="EMBL/GenBank/DDBJ databases">
        <authorList>
            <person name="Hoang H.T."/>
            <person name="Killian M.L."/>
            <person name="Madson D.M."/>
            <person name="Arruda P.H.E."/>
            <person name="Sun D."/>
            <person name="Schwartz K.J."/>
            <person name="Yoon K."/>
        </authorList>
    </citation>
    <scope>NUCLEOTIDE SEQUENCE [LARGE SCALE GENOMIC DNA]</scope>
    <source>
        <strain evidence="3">CDK2</strain>
    </source>
</reference>
<evidence type="ECO:0000313" key="3">
    <source>
        <dbReference type="Proteomes" id="UP000050535"/>
    </source>
</evidence>
<protein>
    <recommendedName>
        <fullName evidence="4">Preprotein translocase subunit TatA</fullName>
    </recommendedName>
</protein>
<dbReference type="PATRIC" id="fig|699431.3.peg.579"/>
<keyword evidence="1" id="KW-1133">Transmembrane helix</keyword>
<comment type="caution">
    <text evidence="2">The sequence shown here is derived from an EMBL/GenBank/DDBJ whole genome shotgun (WGS) entry which is preliminary data.</text>
</comment>
<name>A0A0P7FT10_9EURY</name>
<dbReference type="RefSeq" id="WP_054583018.1">
    <property type="nucleotide sequence ID" value="NZ_LGUC01000001.1"/>
</dbReference>
<proteinExistence type="predicted"/>
<accession>A0A0P7FT10</accession>
<evidence type="ECO:0000313" key="2">
    <source>
        <dbReference type="EMBL" id="KPN29840.1"/>
    </source>
</evidence>
<dbReference type="EMBL" id="LGUC01000001">
    <property type="protein sequence ID" value="KPN29840.1"/>
    <property type="molecule type" value="Genomic_DNA"/>
</dbReference>
<organism evidence="2 3">
    <name type="scientific">Halolamina pelagica</name>
    <dbReference type="NCBI Taxonomy" id="699431"/>
    <lineage>
        <taxon>Archaea</taxon>
        <taxon>Methanobacteriati</taxon>
        <taxon>Methanobacteriota</taxon>
        <taxon>Stenosarchaea group</taxon>
        <taxon>Halobacteria</taxon>
        <taxon>Halobacteriales</taxon>
        <taxon>Haloferacaceae</taxon>
    </lineage>
</organism>
<keyword evidence="1" id="KW-0812">Transmembrane</keyword>
<feature type="transmembrane region" description="Helical" evidence="1">
    <location>
        <begin position="12"/>
        <end position="36"/>
    </location>
</feature>
<dbReference type="Proteomes" id="UP000050535">
    <property type="component" value="Unassembled WGS sequence"/>
</dbReference>
<evidence type="ECO:0008006" key="4">
    <source>
        <dbReference type="Google" id="ProtNLM"/>
    </source>
</evidence>
<sequence>MTPLQVPGGIEILVILLVLLFNFVVIALVVLGIVFLSRRWGGADESELDALRDRVADLEAQVEALAARGDEAAGDEGTGDDR</sequence>
<gene>
    <name evidence="2" type="ORF">SY89_00558</name>
</gene>
<keyword evidence="3" id="KW-1185">Reference proteome</keyword>
<dbReference type="CDD" id="cd14724">
    <property type="entry name" value="ZIP_Gal4-like_1"/>
    <property type="match status" value="1"/>
</dbReference>
<keyword evidence="1" id="KW-0472">Membrane</keyword>